<dbReference type="AlphaFoldDB" id="A0A158I213"/>
<dbReference type="GO" id="GO:0004069">
    <property type="term" value="F:L-aspartate:2-oxoglutarate aminotransferase activity"/>
    <property type="evidence" value="ECO:0007669"/>
    <property type="project" value="UniProtKB-EC"/>
</dbReference>
<dbReference type="InterPro" id="IPR015422">
    <property type="entry name" value="PyrdxlP-dep_Trfase_small"/>
</dbReference>
<organism evidence="1 2">
    <name type="scientific">Caballeronia humi</name>
    <dbReference type="NCBI Taxonomy" id="326474"/>
    <lineage>
        <taxon>Bacteria</taxon>
        <taxon>Pseudomonadati</taxon>
        <taxon>Pseudomonadota</taxon>
        <taxon>Betaproteobacteria</taxon>
        <taxon>Burkholderiales</taxon>
        <taxon>Burkholderiaceae</taxon>
        <taxon>Caballeronia</taxon>
    </lineage>
</organism>
<evidence type="ECO:0000313" key="1">
    <source>
        <dbReference type="EMBL" id="SAL50289.1"/>
    </source>
</evidence>
<dbReference type="Proteomes" id="UP000054977">
    <property type="component" value="Unassembled WGS sequence"/>
</dbReference>
<dbReference type="EC" id="2.6.1.1" evidence="1"/>
<dbReference type="EMBL" id="FCNW02000023">
    <property type="protein sequence ID" value="SAL50289.1"/>
    <property type="molecule type" value="Genomic_DNA"/>
</dbReference>
<gene>
    <name evidence="1" type="primary">asD</name>
    <name evidence="1" type="ORF">AWB65_04081</name>
</gene>
<name>A0A158I213_9BURK</name>
<dbReference type="Gene3D" id="3.90.1150.10">
    <property type="entry name" value="Aspartate Aminotransferase, domain 1"/>
    <property type="match status" value="1"/>
</dbReference>
<protein>
    <submittedName>
        <fullName evidence="1">Bifunctional aspartate aminotransferase and L-aspartate beta-decarboxylase</fullName>
        <ecNumber evidence="1">2.6.1.1</ecNumber>
    </submittedName>
</protein>
<proteinExistence type="predicted"/>
<keyword evidence="1" id="KW-0032">Aminotransferase</keyword>
<dbReference type="STRING" id="326474.AWB65_04081"/>
<keyword evidence="1" id="KW-0808">Transferase</keyword>
<keyword evidence="2" id="KW-1185">Reference proteome</keyword>
<sequence>MPGRGFGTQRPSGRVSLANLNESDCVQIGRAIRELLGEHVERYNAESGNNVDKNKAL</sequence>
<evidence type="ECO:0000313" key="2">
    <source>
        <dbReference type="Proteomes" id="UP000054977"/>
    </source>
</evidence>
<accession>A0A158I213</accession>
<reference evidence="1" key="1">
    <citation type="submission" date="2016-01" db="EMBL/GenBank/DDBJ databases">
        <authorList>
            <person name="Peeters C."/>
        </authorList>
    </citation>
    <scope>NUCLEOTIDE SEQUENCE [LARGE SCALE GENOMIC DNA]</scope>
    <source>
        <strain evidence="1">LMG 22934</strain>
    </source>
</reference>
<comment type="caution">
    <text evidence="1">The sequence shown here is derived from an EMBL/GenBank/DDBJ whole genome shotgun (WGS) entry which is preliminary data.</text>
</comment>